<organism evidence="1 2">
    <name type="scientific">Eumeta variegata</name>
    <name type="common">Bagworm moth</name>
    <name type="synonym">Eumeta japonica</name>
    <dbReference type="NCBI Taxonomy" id="151549"/>
    <lineage>
        <taxon>Eukaryota</taxon>
        <taxon>Metazoa</taxon>
        <taxon>Ecdysozoa</taxon>
        <taxon>Arthropoda</taxon>
        <taxon>Hexapoda</taxon>
        <taxon>Insecta</taxon>
        <taxon>Pterygota</taxon>
        <taxon>Neoptera</taxon>
        <taxon>Endopterygota</taxon>
        <taxon>Lepidoptera</taxon>
        <taxon>Glossata</taxon>
        <taxon>Ditrysia</taxon>
        <taxon>Tineoidea</taxon>
        <taxon>Psychidae</taxon>
        <taxon>Oiketicinae</taxon>
        <taxon>Eumeta</taxon>
    </lineage>
</organism>
<proteinExistence type="predicted"/>
<accession>A0A4C1UX29</accession>
<name>A0A4C1UX29_EUMVA</name>
<evidence type="ECO:0000313" key="2">
    <source>
        <dbReference type="Proteomes" id="UP000299102"/>
    </source>
</evidence>
<dbReference type="EMBL" id="BGZK01000240">
    <property type="protein sequence ID" value="GBP31008.1"/>
    <property type="molecule type" value="Genomic_DNA"/>
</dbReference>
<comment type="caution">
    <text evidence="1">The sequence shown here is derived from an EMBL/GenBank/DDBJ whole genome shotgun (WGS) entry which is preliminary data.</text>
</comment>
<reference evidence="1 2" key="1">
    <citation type="journal article" date="2019" name="Commun. Biol.">
        <title>The bagworm genome reveals a unique fibroin gene that provides high tensile strength.</title>
        <authorList>
            <person name="Kono N."/>
            <person name="Nakamura H."/>
            <person name="Ohtoshi R."/>
            <person name="Tomita M."/>
            <person name="Numata K."/>
            <person name="Arakawa K."/>
        </authorList>
    </citation>
    <scope>NUCLEOTIDE SEQUENCE [LARGE SCALE GENOMIC DNA]</scope>
</reference>
<dbReference type="AlphaFoldDB" id="A0A4C1UX29"/>
<gene>
    <name evidence="1" type="ORF">EVAR_81907_1</name>
</gene>
<protein>
    <submittedName>
        <fullName evidence="1">Uncharacterized protein</fullName>
    </submittedName>
</protein>
<dbReference type="Proteomes" id="UP000299102">
    <property type="component" value="Unassembled WGS sequence"/>
</dbReference>
<dbReference type="OrthoDB" id="425681at2759"/>
<sequence>MNELPVKCLLYAVDQVILAPSACGLQETVEKGLLKRSEYGEAKVSKAHWGSSYRVQRWVFRQVLQVTELLKQPMRQCTLD</sequence>
<evidence type="ECO:0000313" key="1">
    <source>
        <dbReference type="EMBL" id="GBP31008.1"/>
    </source>
</evidence>
<keyword evidence="2" id="KW-1185">Reference proteome</keyword>